<keyword evidence="1" id="KW-0808">Transferase</keyword>
<evidence type="ECO:0000313" key="6">
    <source>
        <dbReference type="Proteomes" id="UP001597318"/>
    </source>
</evidence>
<keyword evidence="2" id="KW-0677">Repeat</keyword>
<feature type="domain" description="Mannose-1-phosphate guanyltransferase C-terminal" evidence="4">
    <location>
        <begin position="92"/>
        <end position="177"/>
    </location>
</feature>
<dbReference type="PANTHER" id="PTHR43300">
    <property type="entry name" value="ACETYLTRANSFERASE"/>
    <property type="match status" value="1"/>
</dbReference>
<evidence type="ECO:0000259" key="4">
    <source>
        <dbReference type="Pfam" id="PF25087"/>
    </source>
</evidence>
<dbReference type="InterPro" id="IPR056729">
    <property type="entry name" value="GMPPB_C"/>
</dbReference>
<dbReference type="Pfam" id="PF17836">
    <property type="entry name" value="PglD_N"/>
    <property type="match status" value="1"/>
</dbReference>
<dbReference type="InterPro" id="IPR050179">
    <property type="entry name" value="Trans_hexapeptide_repeat"/>
</dbReference>
<accession>A0ABW5BZG2</accession>
<dbReference type="InterPro" id="IPR020019">
    <property type="entry name" value="AcTrfase_PglD-like"/>
</dbReference>
<protein>
    <submittedName>
        <fullName evidence="5">Acetyltransferase</fullName>
    </submittedName>
</protein>
<dbReference type="EMBL" id="JBHUIK010000002">
    <property type="protein sequence ID" value="MFD2214013.1"/>
    <property type="molecule type" value="Genomic_DNA"/>
</dbReference>
<dbReference type="CDD" id="cd03360">
    <property type="entry name" value="LbH_AT_putative"/>
    <property type="match status" value="1"/>
</dbReference>
<evidence type="ECO:0000256" key="2">
    <source>
        <dbReference type="ARBA" id="ARBA00022737"/>
    </source>
</evidence>
<dbReference type="Gene3D" id="2.160.10.10">
    <property type="entry name" value="Hexapeptide repeat proteins"/>
    <property type="match status" value="1"/>
</dbReference>
<feature type="domain" description="PglD N-terminal" evidence="3">
    <location>
        <begin position="2"/>
        <end position="81"/>
    </location>
</feature>
<keyword evidence="6" id="KW-1185">Reference proteome</keyword>
<dbReference type="Proteomes" id="UP001597318">
    <property type="component" value="Unassembled WGS sequence"/>
</dbReference>
<evidence type="ECO:0000256" key="1">
    <source>
        <dbReference type="ARBA" id="ARBA00022679"/>
    </source>
</evidence>
<organism evidence="5 6">
    <name type="scientific">Metabacillus endolithicus</name>
    <dbReference type="NCBI Taxonomy" id="1535204"/>
    <lineage>
        <taxon>Bacteria</taxon>
        <taxon>Bacillati</taxon>
        <taxon>Bacillota</taxon>
        <taxon>Bacilli</taxon>
        <taxon>Bacillales</taxon>
        <taxon>Bacillaceae</taxon>
        <taxon>Metabacillus</taxon>
    </lineage>
</organism>
<dbReference type="NCBIfam" id="TIGR03570">
    <property type="entry name" value="NeuD_NnaD"/>
    <property type="match status" value="1"/>
</dbReference>
<sequence>MKIVIIGQGGHSKVINDIISLSNEHEIIGYLDDKYEDFSITNKGIRGPISAAFKAIEYNKKINFVIGIGNNKTRKEIFEYLELPLELFATLIHQSAIISPNVKIGKGTVIMANTIINSDAYIGHHSIINSGSIIEHDNRIGDFVHVSPNATLTGNVKIDKGVHIGAGTTIIPGIQVGESTIIGAGATVTKNIPANCIAVGVPAKIISSNTVKKVGV</sequence>
<dbReference type="InterPro" id="IPR011004">
    <property type="entry name" value="Trimer_LpxA-like_sf"/>
</dbReference>
<comment type="caution">
    <text evidence="5">The sequence shown here is derived from an EMBL/GenBank/DDBJ whole genome shotgun (WGS) entry which is preliminary data.</text>
</comment>
<dbReference type="Pfam" id="PF25087">
    <property type="entry name" value="GMPPB_C"/>
    <property type="match status" value="1"/>
</dbReference>
<dbReference type="SUPFAM" id="SSF51161">
    <property type="entry name" value="Trimeric LpxA-like enzymes"/>
    <property type="match status" value="1"/>
</dbReference>
<name>A0ABW5BZG2_9BACI</name>
<proteinExistence type="predicted"/>
<dbReference type="Gene3D" id="3.40.50.20">
    <property type="match status" value="1"/>
</dbReference>
<evidence type="ECO:0000259" key="3">
    <source>
        <dbReference type="Pfam" id="PF17836"/>
    </source>
</evidence>
<dbReference type="InterPro" id="IPR018357">
    <property type="entry name" value="Hexapep_transf_CS"/>
</dbReference>
<dbReference type="RefSeq" id="WP_379051392.1">
    <property type="nucleotide sequence ID" value="NZ_JBHUIK010000002.1"/>
</dbReference>
<evidence type="ECO:0000313" key="5">
    <source>
        <dbReference type="EMBL" id="MFD2214013.1"/>
    </source>
</evidence>
<reference evidence="6" key="1">
    <citation type="journal article" date="2019" name="Int. J. Syst. Evol. Microbiol.">
        <title>The Global Catalogue of Microorganisms (GCM) 10K type strain sequencing project: providing services to taxonomists for standard genome sequencing and annotation.</title>
        <authorList>
            <consortium name="The Broad Institute Genomics Platform"/>
            <consortium name="The Broad Institute Genome Sequencing Center for Infectious Disease"/>
            <person name="Wu L."/>
            <person name="Ma J."/>
        </authorList>
    </citation>
    <scope>NUCLEOTIDE SEQUENCE [LARGE SCALE GENOMIC DNA]</scope>
    <source>
        <strain evidence="6">CGMCC 1.15474</strain>
    </source>
</reference>
<gene>
    <name evidence="5" type="ORF">ACFSKK_10010</name>
</gene>
<dbReference type="PROSITE" id="PS00101">
    <property type="entry name" value="HEXAPEP_TRANSFERASES"/>
    <property type="match status" value="1"/>
</dbReference>
<dbReference type="PANTHER" id="PTHR43300:SF7">
    <property type="entry name" value="UDP-N-ACETYLBACILLOSAMINE N-ACETYLTRANSFERASE"/>
    <property type="match status" value="1"/>
</dbReference>
<dbReference type="InterPro" id="IPR041561">
    <property type="entry name" value="PglD_N"/>
</dbReference>